<organism evidence="3 4">
    <name type="scientific">Rhodamnia argentea</name>
    <dbReference type="NCBI Taxonomy" id="178133"/>
    <lineage>
        <taxon>Eukaryota</taxon>
        <taxon>Viridiplantae</taxon>
        <taxon>Streptophyta</taxon>
        <taxon>Embryophyta</taxon>
        <taxon>Tracheophyta</taxon>
        <taxon>Spermatophyta</taxon>
        <taxon>Magnoliopsida</taxon>
        <taxon>eudicotyledons</taxon>
        <taxon>Gunneridae</taxon>
        <taxon>Pentapetalae</taxon>
        <taxon>rosids</taxon>
        <taxon>malvids</taxon>
        <taxon>Myrtales</taxon>
        <taxon>Myrtaceae</taxon>
        <taxon>Myrtoideae</taxon>
        <taxon>Myrteae</taxon>
        <taxon>Australasian group</taxon>
        <taxon>Rhodamnia</taxon>
    </lineage>
</organism>
<dbReference type="PROSITE" id="PS50097">
    <property type="entry name" value="BTB"/>
    <property type="match status" value="1"/>
</dbReference>
<dbReference type="Proteomes" id="UP000827889">
    <property type="component" value="Chromosome 2"/>
</dbReference>
<evidence type="ECO:0000313" key="4">
    <source>
        <dbReference type="RefSeq" id="XP_030545151.1"/>
    </source>
</evidence>
<dbReference type="AlphaFoldDB" id="A0A8B8QDD2"/>
<gene>
    <name evidence="4" type="primary">LOC115751393</name>
</gene>
<dbReference type="CDD" id="cd14733">
    <property type="entry name" value="BACK"/>
    <property type="match status" value="1"/>
</dbReference>
<dbReference type="KEGG" id="rarg:115751393"/>
<feature type="domain" description="BTB" evidence="2">
    <location>
        <begin position="73"/>
        <end position="139"/>
    </location>
</feature>
<dbReference type="SUPFAM" id="SSF54695">
    <property type="entry name" value="POZ domain"/>
    <property type="match status" value="1"/>
</dbReference>
<reference evidence="4" key="2">
    <citation type="submission" date="2025-08" db="UniProtKB">
        <authorList>
            <consortium name="RefSeq"/>
        </authorList>
    </citation>
    <scope>IDENTIFICATION</scope>
    <source>
        <tissue evidence="4">Leaf</tissue>
    </source>
</reference>
<dbReference type="InterPro" id="IPR011333">
    <property type="entry name" value="SKP1/BTB/POZ_sf"/>
</dbReference>
<dbReference type="PANTHER" id="PTHR24413">
    <property type="entry name" value="SPECKLE-TYPE POZ PROTEIN"/>
    <property type="match status" value="1"/>
</dbReference>
<evidence type="ECO:0000256" key="1">
    <source>
        <dbReference type="ARBA" id="ARBA00004906"/>
    </source>
</evidence>
<sequence length="251" mass="28205">MQRPCKEETDSMRCTSCKEECVTLYAGACKRCSEEASETKEELKREVEILKAKVAFLTLWSPNGHRDPGPGFTDVVLVADDGPNGGPSMPVPAHRTILASQSPVFKAMLEDEMKESRNCTIKISDVSYDAVRAFVGYLYAEACLDEQMVCELLVSAEKYQVEYLKAYCEKFLVSKLNWDNSIIYYAFAHLHNAKLLLEAAVSLIVDNLDELRNHQEYSELVEKDPRLVVELYEACLAKQKKNAAAKDTSAK</sequence>
<evidence type="ECO:0000313" key="3">
    <source>
        <dbReference type="Proteomes" id="UP000827889"/>
    </source>
</evidence>
<dbReference type="Gene3D" id="1.25.40.420">
    <property type="match status" value="1"/>
</dbReference>
<proteinExistence type="predicted"/>
<keyword evidence="3" id="KW-1185">Reference proteome</keyword>
<dbReference type="UniPathway" id="UPA00143"/>
<name>A0A8B8QDD2_9MYRT</name>
<dbReference type="OrthoDB" id="6359816at2759"/>
<dbReference type="GO" id="GO:0016567">
    <property type="term" value="P:protein ubiquitination"/>
    <property type="evidence" value="ECO:0007669"/>
    <property type="project" value="UniProtKB-UniPathway"/>
</dbReference>
<comment type="pathway">
    <text evidence="1">Protein modification; protein ubiquitination.</text>
</comment>
<dbReference type="SMART" id="SM00225">
    <property type="entry name" value="BTB"/>
    <property type="match status" value="1"/>
</dbReference>
<dbReference type="GeneID" id="115751393"/>
<dbReference type="Pfam" id="PF00651">
    <property type="entry name" value="BTB"/>
    <property type="match status" value="1"/>
</dbReference>
<accession>A0A8B8QDD2</accession>
<protein>
    <submittedName>
        <fullName evidence="4">BTB/POZ domain-containing protein At4g08455-like</fullName>
    </submittedName>
</protein>
<dbReference type="InterPro" id="IPR000210">
    <property type="entry name" value="BTB/POZ_dom"/>
</dbReference>
<reference evidence="3" key="1">
    <citation type="submission" date="2025-05" db="UniProtKB">
        <authorList>
            <consortium name="RefSeq"/>
        </authorList>
    </citation>
    <scope>NUCLEOTIDE SEQUENCE [LARGE SCALE GENOMIC DNA]</scope>
</reference>
<evidence type="ECO:0000259" key="2">
    <source>
        <dbReference type="PROSITE" id="PS50097"/>
    </source>
</evidence>
<dbReference type="Gene3D" id="3.30.710.10">
    <property type="entry name" value="Potassium Channel Kv1.1, Chain A"/>
    <property type="match status" value="1"/>
</dbReference>
<dbReference type="CDD" id="cd18186">
    <property type="entry name" value="BTB_POZ_ZBTB_KLHL-like"/>
    <property type="match status" value="1"/>
</dbReference>
<dbReference type="RefSeq" id="XP_030545151.1">
    <property type="nucleotide sequence ID" value="XM_030689291.2"/>
</dbReference>